<protein>
    <submittedName>
        <fullName evidence="1">Uncharacterized protein</fullName>
    </submittedName>
</protein>
<comment type="caution">
    <text evidence="1">The sequence shown here is derived from an EMBL/GenBank/DDBJ whole genome shotgun (WGS) entry which is preliminary data.</text>
</comment>
<evidence type="ECO:0000313" key="1">
    <source>
        <dbReference type="EMBL" id="EHJ52615.1"/>
    </source>
</evidence>
<reference evidence="1 2" key="1">
    <citation type="journal article" date="2014" name="Int. J. Syst. Evol. Microbiol.">
        <title>Phylogenomics and the dynamic genome evolution of the genus Streptococcus.</title>
        <authorList>
            <consortium name="The Broad Institute Genome Sequencing Platform"/>
            <person name="Richards V.P."/>
            <person name="Palmer S.R."/>
            <person name="Pavinski Bitar P.D."/>
            <person name="Qin X."/>
            <person name="Weinstock G.M."/>
            <person name="Highlander S.K."/>
            <person name="Town C.D."/>
            <person name="Burne R.A."/>
            <person name="Stanhope M.J."/>
        </authorList>
    </citation>
    <scope>NUCLEOTIDE SEQUENCE [LARGE SCALE GENOMIC DNA]</scope>
    <source>
        <strain evidence="1 2">NCTC 11558</strain>
    </source>
</reference>
<evidence type="ECO:0000313" key="2">
    <source>
        <dbReference type="Proteomes" id="UP000003573"/>
    </source>
</evidence>
<dbReference type="AlphaFoldDB" id="G5JWI3"/>
<accession>G5JWI3</accession>
<name>G5JWI3_9STRE</name>
<gene>
    <name evidence="1" type="ORF">STRMA_0955</name>
</gene>
<keyword evidence="2" id="KW-1185">Reference proteome</keyword>
<sequence length="51" mass="5596">MVGWITLSLAVQVTAAILTNCTEVKVKTVHRTVLGQQVERGLAEKSHSLDY</sequence>
<organism evidence="1 2">
    <name type="scientific">Streptococcus macacae NCTC 11558</name>
    <dbReference type="NCBI Taxonomy" id="764298"/>
    <lineage>
        <taxon>Bacteria</taxon>
        <taxon>Bacillati</taxon>
        <taxon>Bacillota</taxon>
        <taxon>Bacilli</taxon>
        <taxon>Lactobacillales</taxon>
        <taxon>Streptococcaceae</taxon>
        <taxon>Streptococcus</taxon>
    </lineage>
</organism>
<proteinExistence type="predicted"/>
<dbReference type="Proteomes" id="UP000003573">
    <property type="component" value="Unassembled WGS sequence"/>
</dbReference>
<dbReference type="EMBL" id="AEUW02000001">
    <property type="protein sequence ID" value="EHJ52615.1"/>
    <property type="molecule type" value="Genomic_DNA"/>
</dbReference>